<dbReference type="Proteomes" id="UP000567179">
    <property type="component" value="Unassembled WGS sequence"/>
</dbReference>
<dbReference type="Pfam" id="PF00533">
    <property type="entry name" value="BRCT"/>
    <property type="match status" value="1"/>
</dbReference>
<feature type="domain" description="BRCT" evidence="2">
    <location>
        <begin position="134"/>
        <end position="227"/>
    </location>
</feature>
<evidence type="ECO:0000259" key="2">
    <source>
        <dbReference type="PROSITE" id="PS50172"/>
    </source>
</evidence>
<evidence type="ECO:0000313" key="4">
    <source>
        <dbReference type="Proteomes" id="UP000567179"/>
    </source>
</evidence>
<dbReference type="SUPFAM" id="SSF52113">
    <property type="entry name" value="BRCT domain"/>
    <property type="match status" value="1"/>
</dbReference>
<dbReference type="PROSITE" id="PS50172">
    <property type="entry name" value="BRCT"/>
    <property type="match status" value="1"/>
</dbReference>
<organism evidence="3 4">
    <name type="scientific">Psilocybe cf. subviscida</name>
    <dbReference type="NCBI Taxonomy" id="2480587"/>
    <lineage>
        <taxon>Eukaryota</taxon>
        <taxon>Fungi</taxon>
        <taxon>Dikarya</taxon>
        <taxon>Basidiomycota</taxon>
        <taxon>Agaricomycotina</taxon>
        <taxon>Agaricomycetes</taxon>
        <taxon>Agaricomycetidae</taxon>
        <taxon>Agaricales</taxon>
        <taxon>Agaricineae</taxon>
        <taxon>Strophariaceae</taxon>
        <taxon>Psilocybe</taxon>
    </lineage>
</organism>
<name>A0A8H5BEJ5_9AGAR</name>
<protein>
    <recommendedName>
        <fullName evidence="2">BRCT domain-containing protein</fullName>
    </recommendedName>
</protein>
<dbReference type="OrthoDB" id="427711at2759"/>
<dbReference type="Gene3D" id="3.40.50.10190">
    <property type="entry name" value="BRCT domain"/>
    <property type="match status" value="1"/>
</dbReference>
<evidence type="ECO:0000256" key="1">
    <source>
        <dbReference type="SAM" id="MobiDB-lite"/>
    </source>
</evidence>
<dbReference type="EMBL" id="JAACJJ010000028">
    <property type="protein sequence ID" value="KAF5321905.1"/>
    <property type="molecule type" value="Genomic_DNA"/>
</dbReference>
<feature type="region of interest" description="Disordered" evidence="1">
    <location>
        <begin position="1"/>
        <end position="42"/>
    </location>
</feature>
<dbReference type="AlphaFoldDB" id="A0A8H5BEJ5"/>
<dbReference type="SMART" id="SM00292">
    <property type="entry name" value="BRCT"/>
    <property type="match status" value="1"/>
</dbReference>
<gene>
    <name evidence="3" type="ORF">D9619_000806</name>
</gene>
<sequence>MEAYFSVIAKPKKKVEGSTKGSHSEPSPPSSSGANPKTDASSVYLDDSLSSTQITKGLLTSLKDPTNPITHSDLYERTGCIFFYFSSIALRTEQLSEHIVSFATGHQVSEGRKHQGREYAEQRKEKLKVQQNSAPSGVLGGIRIYIDGYLEGTTDIEMKRIIAEAGGQVMSSASRCTHILTSRGLSGSKTNAFLTKKSRNTVHVVKPAWVLDSIALGKRRPERSYVAVKAANTLQSFLKS</sequence>
<evidence type="ECO:0000313" key="3">
    <source>
        <dbReference type="EMBL" id="KAF5321905.1"/>
    </source>
</evidence>
<dbReference type="InterPro" id="IPR036420">
    <property type="entry name" value="BRCT_dom_sf"/>
</dbReference>
<dbReference type="InterPro" id="IPR001357">
    <property type="entry name" value="BRCT_dom"/>
</dbReference>
<proteinExistence type="predicted"/>
<reference evidence="3 4" key="1">
    <citation type="journal article" date="2020" name="ISME J.">
        <title>Uncovering the hidden diversity of litter-decomposition mechanisms in mushroom-forming fungi.</title>
        <authorList>
            <person name="Floudas D."/>
            <person name="Bentzer J."/>
            <person name="Ahren D."/>
            <person name="Johansson T."/>
            <person name="Persson P."/>
            <person name="Tunlid A."/>
        </authorList>
    </citation>
    <scope>NUCLEOTIDE SEQUENCE [LARGE SCALE GENOMIC DNA]</scope>
    <source>
        <strain evidence="3 4">CBS 101986</strain>
    </source>
</reference>
<keyword evidence="4" id="KW-1185">Reference proteome</keyword>
<accession>A0A8H5BEJ5</accession>
<comment type="caution">
    <text evidence="3">The sequence shown here is derived from an EMBL/GenBank/DDBJ whole genome shotgun (WGS) entry which is preliminary data.</text>
</comment>